<gene>
    <name evidence="1" type="ordered locus">P9303_21911</name>
</gene>
<reference evidence="1 2" key="1">
    <citation type="journal article" date="2007" name="PLoS Genet.">
        <title>Patterns and implications of gene gain and loss in the evolution of Prochlorococcus.</title>
        <authorList>
            <person name="Kettler G.C."/>
            <person name="Martiny A.C."/>
            <person name="Huang K."/>
            <person name="Zucker J."/>
            <person name="Coleman M.L."/>
            <person name="Rodrigue S."/>
            <person name="Chen F."/>
            <person name="Lapidus A."/>
            <person name="Ferriera S."/>
            <person name="Johnson J."/>
            <person name="Steglich C."/>
            <person name="Church G.M."/>
            <person name="Richardson P."/>
            <person name="Chisholm S.W."/>
        </authorList>
    </citation>
    <scope>NUCLEOTIDE SEQUENCE [LARGE SCALE GENOMIC DNA]</scope>
    <source>
        <strain evidence="1 2">MIT 9303</strain>
    </source>
</reference>
<sequence length="37" mass="3938">MLCCYAAKKSIKLFSIASISWTATTKPSGAIRGDFVA</sequence>
<dbReference type="HOGENOM" id="CLU_3347268_0_0_3"/>
<protein>
    <submittedName>
        <fullName evidence="1">Uncharacterized protein</fullName>
    </submittedName>
</protein>
<dbReference type="KEGG" id="pmf:P9303_21911"/>
<dbReference type="AlphaFoldDB" id="A2CBR6"/>
<evidence type="ECO:0000313" key="2">
    <source>
        <dbReference type="Proteomes" id="UP000002274"/>
    </source>
</evidence>
<name>A2CBR6_PROM3</name>
<dbReference type="STRING" id="59922.P9303_21911"/>
<proteinExistence type="predicted"/>
<organism evidence="1 2">
    <name type="scientific">Prochlorococcus marinus (strain MIT 9303)</name>
    <dbReference type="NCBI Taxonomy" id="59922"/>
    <lineage>
        <taxon>Bacteria</taxon>
        <taxon>Bacillati</taxon>
        <taxon>Cyanobacteriota</taxon>
        <taxon>Cyanophyceae</taxon>
        <taxon>Synechococcales</taxon>
        <taxon>Prochlorococcaceae</taxon>
        <taxon>Prochlorococcus</taxon>
    </lineage>
</organism>
<evidence type="ECO:0000313" key="1">
    <source>
        <dbReference type="EMBL" id="ABM78926.1"/>
    </source>
</evidence>
<dbReference type="Proteomes" id="UP000002274">
    <property type="component" value="Chromosome"/>
</dbReference>
<accession>A2CBR6</accession>
<dbReference type="EMBL" id="CP000554">
    <property type="protein sequence ID" value="ABM78926.1"/>
    <property type="molecule type" value="Genomic_DNA"/>
</dbReference>